<dbReference type="InterPro" id="IPR050300">
    <property type="entry name" value="GDXG_lipolytic_enzyme"/>
</dbReference>
<protein>
    <recommendedName>
        <fullName evidence="2">Alpha/beta hydrolase fold-3 domain-containing protein</fullName>
    </recommendedName>
</protein>
<dbReference type="InterPro" id="IPR029058">
    <property type="entry name" value="AB_hydrolase_fold"/>
</dbReference>
<evidence type="ECO:0000259" key="2">
    <source>
        <dbReference type="Pfam" id="PF07859"/>
    </source>
</evidence>
<dbReference type="PANTHER" id="PTHR48081:SF8">
    <property type="entry name" value="ALPHA_BETA HYDROLASE FOLD-3 DOMAIN-CONTAINING PROTEIN-RELATED"/>
    <property type="match status" value="1"/>
</dbReference>
<dbReference type="GO" id="GO:0016787">
    <property type="term" value="F:hydrolase activity"/>
    <property type="evidence" value="ECO:0007669"/>
    <property type="project" value="UniProtKB-KW"/>
</dbReference>
<proteinExistence type="predicted"/>
<evidence type="ECO:0000256" key="1">
    <source>
        <dbReference type="ARBA" id="ARBA00022801"/>
    </source>
</evidence>
<reference evidence="3 4" key="1">
    <citation type="submission" date="2023-10" db="EMBL/GenBank/DDBJ databases">
        <title>Draft genome sequence of Xylaria bambusicola isolate GMP-LS, the root and basal stem rot pathogen of sugarcane in Indonesia.</title>
        <authorList>
            <person name="Selvaraj P."/>
            <person name="Muralishankar V."/>
            <person name="Muruganantham S."/>
            <person name="Sp S."/>
            <person name="Haryani S."/>
            <person name="Lau K.J.X."/>
            <person name="Naqvi N.I."/>
        </authorList>
    </citation>
    <scope>NUCLEOTIDE SEQUENCE [LARGE SCALE GENOMIC DNA]</scope>
    <source>
        <strain evidence="3">GMP-LS</strain>
    </source>
</reference>
<organism evidence="3 4">
    <name type="scientific">Xylaria bambusicola</name>
    <dbReference type="NCBI Taxonomy" id="326684"/>
    <lineage>
        <taxon>Eukaryota</taxon>
        <taxon>Fungi</taxon>
        <taxon>Dikarya</taxon>
        <taxon>Ascomycota</taxon>
        <taxon>Pezizomycotina</taxon>
        <taxon>Sordariomycetes</taxon>
        <taxon>Xylariomycetidae</taxon>
        <taxon>Xylariales</taxon>
        <taxon>Xylariaceae</taxon>
        <taxon>Xylaria</taxon>
    </lineage>
</organism>
<keyword evidence="1" id="KW-0378">Hydrolase</keyword>
<evidence type="ECO:0000313" key="4">
    <source>
        <dbReference type="Proteomes" id="UP001305414"/>
    </source>
</evidence>
<keyword evidence="4" id="KW-1185">Reference proteome</keyword>
<comment type="caution">
    <text evidence="3">The sequence shown here is derived from an EMBL/GenBank/DDBJ whole genome shotgun (WGS) entry which is preliminary data.</text>
</comment>
<dbReference type="SUPFAM" id="SSF53474">
    <property type="entry name" value="alpha/beta-Hydrolases"/>
    <property type="match status" value="1"/>
</dbReference>
<dbReference type="Pfam" id="PF07859">
    <property type="entry name" value="Abhydrolase_3"/>
    <property type="match status" value="1"/>
</dbReference>
<dbReference type="Gene3D" id="3.40.50.1820">
    <property type="entry name" value="alpha/beta hydrolase"/>
    <property type="match status" value="1"/>
</dbReference>
<dbReference type="Proteomes" id="UP001305414">
    <property type="component" value="Unassembled WGS sequence"/>
</dbReference>
<dbReference type="InterPro" id="IPR013094">
    <property type="entry name" value="AB_hydrolase_3"/>
</dbReference>
<gene>
    <name evidence="3" type="ORF">RRF57_005736</name>
</gene>
<accession>A0AAN7Z9F8</accession>
<name>A0AAN7Z9F8_9PEZI</name>
<dbReference type="AlphaFoldDB" id="A0AAN7Z9F8"/>
<evidence type="ECO:0000313" key="3">
    <source>
        <dbReference type="EMBL" id="KAK5630021.1"/>
    </source>
</evidence>
<dbReference type="PANTHER" id="PTHR48081">
    <property type="entry name" value="AB HYDROLASE SUPERFAMILY PROTEIN C4A8.06C"/>
    <property type="match status" value="1"/>
</dbReference>
<dbReference type="EMBL" id="JAWHQM010000013">
    <property type="protein sequence ID" value="KAK5630021.1"/>
    <property type="molecule type" value="Genomic_DNA"/>
</dbReference>
<feature type="domain" description="Alpha/beta hydrolase fold-3" evidence="2">
    <location>
        <begin position="79"/>
        <end position="291"/>
    </location>
</feature>
<sequence length="314" mass="34781">MSSLKMDPEWGPVWQVFSSLPKPVPQTLEWQLSTAALPVRTDIEETKHTIKSLDGNNVDVYRFVPPAAASSPETTQRALLYAFGGGMVAGSVKLWEKSLQELAHRTDTQVFAVDYRLAPENPAPAAVEDFYSAAKWLQENAAQFNVDPKRIVLYGKSAGAGIAAGTALMARDKGGLPHKLAAVAMTYPMLDDRTFLPADHLLHNYLIWTQEWSDLAWPALLGKKREERTDENVSIYAAPARAKDLSGLPDAYIDVGGLDLFRDESMQFASRLQSAGVYVEFHLYPGVAHGFDSVEDMKVAKEARASQKRFFKSY</sequence>